<comment type="caution">
    <text evidence="2">The sequence shown here is derived from an EMBL/GenBank/DDBJ whole genome shotgun (WGS) entry which is preliminary data.</text>
</comment>
<dbReference type="Pfam" id="PF10990">
    <property type="entry name" value="DUF2809"/>
    <property type="match status" value="1"/>
</dbReference>
<sequence>MLIIVPIGFWSKFYNGLGQEWFNNSLGGILYEIFWCLFFFFWIPHRKAVVQIPVWVFGITSLIEILQLWKTPILDAMRSTLIGRLFLGTTFVWSDFLYYVLGCLLGWLGLRQIWQFSQHEKERR</sequence>
<evidence type="ECO:0000256" key="1">
    <source>
        <dbReference type="SAM" id="Phobius"/>
    </source>
</evidence>
<gene>
    <name evidence="2" type="ORF">IQ249_15680</name>
</gene>
<evidence type="ECO:0000313" key="3">
    <source>
        <dbReference type="Proteomes" id="UP000654482"/>
    </source>
</evidence>
<keyword evidence="1" id="KW-0812">Transmembrane</keyword>
<accession>A0A8J7DXR7</accession>
<dbReference type="Proteomes" id="UP000654482">
    <property type="component" value="Unassembled WGS sequence"/>
</dbReference>
<dbReference type="EMBL" id="JADEWZ010000023">
    <property type="protein sequence ID" value="MBE9117339.1"/>
    <property type="molecule type" value="Genomic_DNA"/>
</dbReference>
<protein>
    <submittedName>
        <fullName evidence="2">DUF2809 domain-containing protein</fullName>
    </submittedName>
</protein>
<feature type="transmembrane region" description="Helical" evidence="1">
    <location>
        <begin position="21"/>
        <end position="43"/>
    </location>
</feature>
<organism evidence="2 3">
    <name type="scientific">Lusitaniella coriacea LEGE 07157</name>
    <dbReference type="NCBI Taxonomy" id="945747"/>
    <lineage>
        <taxon>Bacteria</taxon>
        <taxon>Bacillati</taxon>
        <taxon>Cyanobacteriota</taxon>
        <taxon>Cyanophyceae</taxon>
        <taxon>Spirulinales</taxon>
        <taxon>Lusitaniellaceae</taxon>
        <taxon>Lusitaniella</taxon>
    </lineage>
</organism>
<dbReference type="AlphaFoldDB" id="A0A8J7DXR7"/>
<keyword evidence="1" id="KW-1133">Transmembrane helix</keyword>
<reference evidence="2" key="1">
    <citation type="submission" date="2020-10" db="EMBL/GenBank/DDBJ databases">
        <authorList>
            <person name="Castelo-Branco R."/>
            <person name="Eusebio N."/>
            <person name="Adriana R."/>
            <person name="Vieira A."/>
            <person name="Brugerolle De Fraissinette N."/>
            <person name="Rezende De Castro R."/>
            <person name="Schneider M.P."/>
            <person name="Vasconcelos V."/>
            <person name="Leao P.N."/>
        </authorList>
    </citation>
    <scope>NUCLEOTIDE SEQUENCE</scope>
    <source>
        <strain evidence="2">LEGE 07157</strain>
    </source>
</reference>
<proteinExistence type="predicted"/>
<name>A0A8J7DXR7_9CYAN</name>
<evidence type="ECO:0000313" key="2">
    <source>
        <dbReference type="EMBL" id="MBE9117339.1"/>
    </source>
</evidence>
<keyword evidence="1" id="KW-0472">Membrane</keyword>
<keyword evidence="3" id="KW-1185">Reference proteome</keyword>
<feature type="transmembrane region" description="Helical" evidence="1">
    <location>
        <begin position="96"/>
        <end position="114"/>
    </location>
</feature>
<dbReference type="InterPro" id="IPR021257">
    <property type="entry name" value="DUF2809"/>
</dbReference>
<feature type="transmembrane region" description="Helical" evidence="1">
    <location>
        <begin position="50"/>
        <end position="69"/>
    </location>
</feature>